<sequence>MLFFPSSSDPSLCFTLVACGNSIITPFPLCSSGSLLCLGSPNPFALPSLLTTSLIMPPCPNRALSFPTPTGSSSSSAFRDSGSSLTTLASDFPDTLLLLAASTTCQ</sequence>
<reference evidence="1" key="1">
    <citation type="submission" date="2014-09" db="EMBL/GenBank/DDBJ databases">
        <authorList>
            <person name="Magalhaes I.L.F."/>
            <person name="Oliveira U."/>
            <person name="Santos F.R."/>
            <person name="Vidigal T.H.D.A."/>
            <person name="Brescovit A.D."/>
            <person name="Santos A.J."/>
        </authorList>
    </citation>
    <scope>NUCLEOTIDE SEQUENCE</scope>
    <source>
        <tissue evidence="1">Shoot tissue taken approximately 20 cm above the soil surface</tissue>
    </source>
</reference>
<dbReference type="AlphaFoldDB" id="A0A0A9DXZ1"/>
<organism evidence="1">
    <name type="scientific">Arundo donax</name>
    <name type="common">Giant reed</name>
    <name type="synonym">Donax arundinaceus</name>
    <dbReference type="NCBI Taxonomy" id="35708"/>
    <lineage>
        <taxon>Eukaryota</taxon>
        <taxon>Viridiplantae</taxon>
        <taxon>Streptophyta</taxon>
        <taxon>Embryophyta</taxon>
        <taxon>Tracheophyta</taxon>
        <taxon>Spermatophyta</taxon>
        <taxon>Magnoliopsida</taxon>
        <taxon>Liliopsida</taxon>
        <taxon>Poales</taxon>
        <taxon>Poaceae</taxon>
        <taxon>PACMAD clade</taxon>
        <taxon>Arundinoideae</taxon>
        <taxon>Arundineae</taxon>
        <taxon>Arundo</taxon>
    </lineage>
</organism>
<dbReference type="EMBL" id="GBRH01209303">
    <property type="protein sequence ID" value="JAD88592.1"/>
    <property type="molecule type" value="Transcribed_RNA"/>
</dbReference>
<protein>
    <submittedName>
        <fullName evidence="1">Glycosyltransferase QUASIMODO1, putative</fullName>
    </submittedName>
</protein>
<reference evidence="1" key="2">
    <citation type="journal article" date="2015" name="Data Brief">
        <title>Shoot transcriptome of the giant reed, Arundo donax.</title>
        <authorList>
            <person name="Barrero R.A."/>
            <person name="Guerrero F.D."/>
            <person name="Moolhuijzen P."/>
            <person name="Goolsby J.A."/>
            <person name="Tidwell J."/>
            <person name="Bellgard S.E."/>
            <person name="Bellgard M.I."/>
        </authorList>
    </citation>
    <scope>NUCLEOTIDE SEQUENCE</scope>
    <source>
        <tissue evidence="1">Shoot tissue taken approximately 20 cm above the soil surface</tissue>
    </source>
</reference>
<name>A0A0A9DXZ1_ARUDO</name>
<evidence type="ECO:0000313" key="1">
    <source>
        <dbReference type="EMBL" id="JAD88592.1"/>
    </source>
</evidence>
<keyword evidence="1" id="KW-0808">Transferase</keyword>
<proteinExistence type="predicted"/>
<dbReference type="GO" id="GO:0016740">
    <property type="term" value="F:transferase activity"/>
    <property type="evidence" value="ECO:0007669"/>
    <property type="project" value="UniProtKB-KW"/>
</dbReference>
<accession>A0A0A9DXZ1</accession>